<sequence>MTAITLAASVRNVRDYGSISQDRQVSQSKGPAREDKAEDYHKLDGGLAACLTVFGAFLALFCSFGQMNAFGTFQSWYTMHQLRDLQPSTIAWIGSVQLWVFFFSGGFIGRMFDVYGPRILMALGTALYVSSILLTSVARTYLEYILAQGIMSGLGIGML</sequence>
<dbReference type="PROSITE" id="PS50850">
    <property type="entry name" value="MFS"/>
    <property type="match status" value="1"/>
</dbReference>
<dbReference type="InterPro" id="IPR020846">
    <property type="entry name" value="MFS_dom"/>
</dbReference>
<dbReference type="HOGENOM" id="CLU_1661689_0_0_1"/>
<dbReference type="GO" id="GO:0022857">
    <property type="term" value="F:transmembrane transporter activity"/>
    <property type="evidence" value="ECO:0007669"/>
    <property type="project" value="InterPro"/>
</dbReference>
<dbReference type="EMBL" id="CCBP010000002">
    <property type="protein sequence ID" value="CDO68086.1"/>
    <property type="molecule type" value="Genomic_DNA"/>
</dbReference>
<gene>
    <name evidence="4" type="ORF">BN946_scf184788.g17</name>
</gene>
<dbReference type="OMA" id="MAMGPIV"/>
<evidence type="ECO:0000259" key="3">
    <source>
        <dbReference type="PROSITE" id="PS50850"/>
    </source>
</evidence>
<evidence type="ECO:0000313" key="4">
    <source>
        <dbReference type="EMBL" id="CDO68086.1"/>
    </source>
</evidence>
<protein>
    <recommendedName>
        <fullName evidence="3">Major facilitator superfamily (MFS) profile domain-containing protein</fullName>
    </recommendedName>
</protein>
<keyword evidence="2" id="KW-0812">Transmembrane</keyword>
<comment type="subcellular location">
    <subcellularLocation>
        <location evidence="1">Membrane</location>
        <topology evidence="1">Multi-pass membrane protein</topology>
    </subcellularLocation>
</comment>
<comment type="caution">
    <text evidence="4">The sequence shown here is derived from an EMBL/GenBank/DDBJ whole genome shotgun (WGS) entry which is preliminary data.</text>
</comment>
<accession>A0A060S1M6</accession>
<evidence type="ECO:0000256" key="2">
    <source>
        <dbReference type="SAM" id="Phobius"/>
    </source>
</evidence>
<dbReference type="GO" id="GO:0016020">
    <property type="term" value="C:membrane"/>
    <property type="evidence" value="ECO:0007669"/>
    <property type="project" value="UniProtKB-SubCell"/>
</dbReference>
<dbReference type="SUPFAM" id="SSF103473">
    <property type="entry name" value="MFS general substrate transporter"/>
    <property type="match status" value="1"/>
</dbReference>
<name>A0A060S1M6_PYCCI</name>
<proteinExistence type="predicted"/>
<reference evidence="4" key="1">
    <citation type="submission" date="2014-01" db="EMBL/GenBank/DDBJ databases">
        <title>The genome of the white-rot fungus Pycnoporus cinnabarinus: a basidiomycete model with a versatile arsenal for lignocellulosic biomass breakdown.</title>
        <authorList>
            <person name="Levasseur A."/>
            <person name="Lomascolo A."/>
            <person name="Ruiz-Duenas F.J."/>
            <person name="Uzan E."/>
            <person name="Piumi F."/>
            <person name="Kues U."/>
            <person name="Ram A.F.J."/>
            <person name="Murat C."/>
            <person name="Haon M."/>
            <person name="Benoit I."/>
            <person name="Arfi Y."/>
            <person name="Chevret D."/>
            <person name="Drula E."/>
            <person name="Kwon M.J."/>
            <person name="Gouret P."/>
            <person name="Lesage-Meessen L."/>
            <person name="Lombard V."/>
            <person name="Mariette J."/>
            <person name="Noirot C."/>
            <person name="Park J."/>
            <person name="Patyshakuliyeva A."/>
            <person name="Wieneger R.A.B."/>
            <person name="Wosten H.A.B."/>
            <person name="Martin F."/>
            <person name="Coutinho P.M."/>
            <person name="de Vries R."/>
            <person name="Martinez A.T."/>
            <person name="Klopp C."/>
            <person name="Pontarotti P."/>
            <person name="Henrissat B."/>
            <person name="Record E."/>
        </authorList>
    </citation>
    <scope>NUCLEOTIDE SEQUENCE [LARGE SCALE GENOMIC DNA]</scope>
    <source>
        <strain evidence="4">BRFM137</strain>
    </source>
</reference>
<organism evidence="4 5">
    <name type="scientific">Pycnoporus cinnabarinus</name>
    <name type="common">Cinnabar-red polypore</name>
    <name type="synonym">Trametes cinnabarina</name>
    <dbReference type="NCBI Taxonomy" id="5643"/>
    <lineage>
        <taxon>Eukaryota</taxon>
        <taxon>Fungi</taxon>
        <taxon>Dikarya</taxon>
        <taxon>Basidiomycota</taxon>
        <taxon>Agaricomycotina</taxon>
        <taxon>Agaricomycetes</taxon>
        <taxon>Polyporales</taxon>
        <taxon>Polyporaceae</taxon>
        <taxon>Trametes</taxon>
    </lineage>
</organism>
<feature type="transmembrane region" description="Helical" evidence="2">
    <location>
        <begin position="120"/>
        <end position="142"/>
    </location>
</feature>
<keyword evidence="2" id="KW-1133">Transmembrane helix</keyword>
<feature type="transmembrane region" description="Helical" evidence="2">
    <location>
        <begin position="46"/>
        <end position="69"/>
    </location>
</feature>
<dbReference type="InterPro" id="IPR050327">
    <property type="entry name" value="Proton-linked_MCT"/>
</dbReference>
<evidence type="ECO:0000313" key="5">
    <source>
        <dbReference type="Proteomes" id="UP000029665"/>
    </source>
</evidence>
<dbReference type="PANTHER" id="PTHR11360:SF319">
    <property type="entry name" value="MAJOR FACILITATOR SUPERFAMILY (MFS) PROFILE DOMAIN-CONTAINING PROTEIN"/>
    <property type="match status" value="1"/>
</dbReference>
<dbReference type="Proteomes" id="UP000029665">
    <property type="component" value="Unassembled WGS sequence"/>
</dbReference>
<dbReference type="InterPro" id="IPR036259">
    <property type="entry name" value="MFS_trans_sf"/>
</dbReference>
<evidence type="ECO:0000256" key="1">
    <source>
        <dbReference type="ARBA" id="ARBA00004141"/>
    </source>
</evidence>
<dbReference type="OrthoDB" id="6509908at2759"/>
<feature type="transmembrane region" description="Helical" evidence="2">
    <location>
        <begin position="89"/>
        <end position="108"/>
    </location>
</feature>
<keyword evidence="2" id="KW-0472">Membrane</keyword>
<dbReference type="PANTHER" id="PTHR11360">
    <property type="entry name" value="MONOCARBOXYLATE TRANSPORTER"/>
    <property type="match status" value="1"/>
</dbReference>
<dbReference type="AlphaFoldDB" id="A0A060S1M6"/>
<feature type="domain" description="Major facilitator superfamily (MFS) profile" evidence="3">
    <location>
        <begin position="48"/>
        <end position="159"/>
    </location>
</feature>
<dbReference type="Gene3D" id="1.20.1250.20">
    <property type="entry name" value="MFS general substrate transporter like domains"/>
    <property type="match status" value="1"/>
</dbReference>
<keyword evidence="5" id="KW-1185">Reference proteome</keyword>